<dbReference type="Proteomes" id="UP000189337">
    <property type="component" value="Unassembled WGS sequence"/>
</dbReference>
<reference evidence="2 4" key="1">
    <citation type="journal article" date="2015" name="Genome Announc.">
        <title>Draft Genome Sequences of Leptospira santarosai Strains U160, U164, and U233, Isolated from Asymptomatic Cattle.</title>
        <authorList>
            <person name="Kremer F.S."/>
            <person name="Eslabao M.R."/>
            <person name="Provisor M."/>
            <person name="Woloski R.D."/>
            <person name="Ramires O.V."/>
            <person name="Moreno L.Z."/>
            <person name="Moreno A.M."/>
            <person name="Hamond C."/>
            <person name="Lilenbaum W."/>
            <person name="Dellagostin O.A."/>
        </authorList>
    </citation>
    <scope>NUCLEOTIDE SEQUENCE [LARGE SCALE GENOMIC DNA]</scope>
    <source>
        <strain evidence="2 4">U160</strain>
    </source>
</reference>
<evidence type="ECO:0000313" key="4">
    <source>
        <dbReference type="Proteomes" id="UP000033961"/>
    </source>
</evidence>
<accession>A0A0G8BM11</accession>
<keyword evidence="1" id="KW-0472">Membrane</keyword>
<evidence type="ECO:0000256" key="1">
    <source>
        <dbReference type="SAM" id="Phobius"/>
    </source>
</evidence>
<evidence type="ECO:0000313" key="5">
    <source>
        <dbReference type="Proteomes" id="UP000189337"/>
    </source>
</evidence>
<dbReference type="EMBL" id="MTSU01000007">
    <property type="protein sequence ID" value="ONF93020.1"/>
    <property type="molecule type" value="Genomic_DNA"/>
</dbReference>
<sequence>MNLETILALCMGMFCLLYLAYTIFKPEEF</sequence>
<dbReference type="EMBL" id="CP027844">
    <property type="protein sequence ID" value="AVQ13850.1"/>
    <property type="molecule type" value="Genomic_DNA"/>
</dbReference>
<protein>
    <submittedName>
        <fullName evidence="3">Potassium-transporting ATPase</fullName>
    </submittedName>
</protein>
<evidence type="ECO:0000313" key="3">
    <source>
        <dbReference type="EMBL" id="ONF93020.1"/>
    </source>
</evidence>
<keyword evidence="1" id="KW-1133">Transmembrane helix</keyword>
<reference evidence="2" key="3">
    <citation type="submission" date="2018-03" db="EMBL/GenBank/DDBJ databases">
        <authorList>
            <person name="Keele B.F."/>
        </authorList>
    </citation>
    <scope>NUCLEOTIDE SEQUENCE</scope>
    <source>
        <strain evidence="2">U160</strain>
    </source>
</reference>
<proteinExistence type="predicted"/>
<organism evidence="2 4">
    <name type="scientific">Leptospira santarosai</name>
    <dbReference type="NCBI Taxonomy" id="28183"/>
    <lineage>
        <taxon>Bacteria</taxon>
        <taxon>Pseudomonadati</taxon>
        <taxon>Spirochaetota</taxon>
        <taxon>Spirochaetia</taxon>
        <taxon>Leptospirales</taxon>
        <taxon>Leptospiraceae</taxon>
        <taxon>Leptospira</taxon>
    </lineage>
</organism>
<name>A0A0G8BM11_9LEPT</name>
<evidence type="ECO:0000313" key="2">
    <source>
        <dbReference type="EMBL" id="AVQ13850.1"/>
    </source>
</evidence>
<feature type="transmembrane region" description="Helical" evidence="1">
    <location>
        <begin position="6"/>
        <end position="24"/>
    </location>
</feature>
<keyword evidence="1" id="KW-0812">Transmembrane</keyword>
<dbReference type="AlphaFoldDB" id="A0A0G8BM11"/>
<dbReference type="Proteomes" id="UP000033961">
    <property type="component" value="Chromosome II"/>
</dbReference>
<gene>
    <name evidence="3" type="ORF">BWD14_09365</name>
    <name evidence="2" type="ORF">XB16_3571</name>
</gene>
<reference evidence="3 5" key="2">
    <citation type="submission" date="2017-01" db="EMBL/GenBank/DDBJ databases">
        <title>Comparative genomic analysis of Brazilian Leptospira santarosai.</title>
        <authorList>
            <person name="Moreno L.Z."/>
            <person name="Miraglia F."/>
            <person name="Kremer F.S."/>
            <person name="Eslabao M.R."/>
            <person name="Lilenbaum W."/>
            <person name="Dellagostin O.A."/>
            <person name="Moreno A.M."/>
        </authorList>
    </citation>
    <scope>NUCLEOTIDE SEQUENCE [LARGE SCALE GENOMIC DNA]</scope>
    <source>
        <strain evidence="3 5">M52/8-19</strain>
    </source>
</reference>